<dbReference type="AlphaFoldDB" id="A0A2H0WNR5"/>
<gene>
    <name evidence="1" type="ORF">COT64_03615</name>
</gene>
<protein>
    <submittedName>
        <fullName evidence="1">Uncharacterized protein</fullName>
    </submittedName>
</protein>
<name>A0A2H0WNR5_9BACT</name>
<sequence>MNELDPSMRKLYTLLGESINRFLKLPPEEQLEQRGGMHRDLSKFSSQKTVEGEWVTLQHVKIGSLHIRVLKVNTKDVVDNLGFLSLPKQVLAGESPEDLEKFPTFFVQDGYPGRNYVSHFFIKDGNVGYMNGRESGNSRPSLGLVKEAGILCEELTSWGELKT</sequence>
<reference evidence="2" key="1">
    <citation type="submission" date="2017-09" db="EMBL/GenBank/DDBJ databases">
        <title>Depth-based differentiation of microbial function through sediment-hosted aquifers and enrichment of novel symbionts in the deep terrestrial subsurface.</title>
        <authorList>
            <person name="Probst A.J."/>
            <person name="Ladd B."/>
            <person name="Jarett J.K."/>
            <person name="Geller-Mcgrath D.E."/>
            <person name="Sieber C.M.K."/>
            <person name="Emerson J.B."/>
            <person name="Anantharaman K."/>
            <person name="Thomas B.C."/>
            <person name="Malmstrom R."/>
            <person name="Stieglmeier M."/>
            <person name="Klingl A."/>
            <person name="Woyke T."/>
            <person name="Ryan C.M."/>
            <person name="Banfield J.F."/>
        </authorList>
    </citation>
    <scope>NUCLEOTIDE SEQUENCE [LARGE SCALE GENOMIC DNA]</scope>
</reference>
<comment type="caution">
    <text evidence="1">The sequence shown here is derived from an EMBL/GenBank/DDBJ whole genome shotgun (WGS) entry which is preliminary data.</text>
</comment>
<dbReference type="EMBL" id="PEZI01000075">
    <property type="protein sequence ID" value="PIS14255.1"/>
    <property type="molecule type" value="Genomic_DNA"/>
</dbReference>
<evidence type="ECO:0000313" key="2">
    <source>
        <dbReference type="Proteomes" id="UP000230775"/>
    </source>
</evidence>
<proteinExistence type="predicted"/>
<accession>A0A2H0WNR5</accession>
<evidence type="ECO:0000313" key="1">
    <source>
        <dbReference type="EMBL" id="PIS14255.1"/>
    </source>
</evidence>
<organism evidence="1 2">
    <name type="scientific">Candidatus Shapirobacteria bacterium CG09_land_8_20_14_0_10_39_12</name>
    <dbReference type="NCBI Taxonomy" id="1974885"/>
    <lineage>
        <taxon>Bacteria</taxon>
        <taxon>Candidatus Shapironibacteriota</taxon>
    </lineage>
</organism>
<dbReference type="Proteomes" id="UP000230775">
    <property type="component" value="Unassembled WGS sequence"/>
</dbReference>